<dbReference type="EMBL" id="JAGSND010000001">
    <property type="protein sequence ID" value="MBR0596777.1"/>
    <property type="molecule type" value="Genomic_DNA"/>
</dbReference>
<dbReference type="AlphaFoldDB" id="A0A8J7VXB3"/>
<name>A0A8J7VXB3_9FIRM</name>
<accession>A0A8J7VXB3</accession>
<dbReference type="InterPro" id="IPR007492">
    <property type="entry name" value="LytTR_DNA-bd_dom"/>
</dbReference>
<evidence type="ECO:0000313" key="3">
    <source>
        <dbReference type="Proteomes" id="UP000675664"/>
    </source>
</evidence>
<dbReference type="Gene3D" id="2.40.50.1020">
    <property type="entry name" value="LytTr DNA-binding domain"/>
    <property type="match status" value="1"/>
</dbReference>
<dbReference type="RefSeq" id="WP_227016896.1">
    <property type="nucleotide sequence ID" value="NZ_JAGSND010000001.1"/>
</dbReference>
<dbReference type="InterPro" id="IPR046947">
    <property type="entry name" value="LytR-like"/>
</dbReference>
<feature type="domain" description="HTH LytTR-type" evidence="1">
    <location>
        <begin position="14"/>
        <end position="80"/>
    </location>
</feature>
<evidence type="ECO:0000313" key="2">
    <source>
        <dbReference type="EMBL" id="MBR0596777.1"/>
    </source>
</evidence>
<reference evidence="2" key="2">
    <citation type="submission" date="2021-04" db="EMBL/GenBank/DDBJ databases">
        <authorList>
            <person name="Liu J."/>
        </authorList>
    </citation>
    <scope>NUCLEOTIDE SEQUENCE</scope>
    <source>
        <strain evidence="2">BAD-6</strain>
    </source>
</reference>
<dbReference type="GO" id="GO:0000156">
    <property type="term" value="F:phosphorelay response regulator activity"/>
    <property type="evidence" value="ECO:0007669"/>
    <property type="project" value="InterPro"/>
</dbReference>
<sequence>MDPKRNKESNQGYIPVITRKESSKVWIKEILYIEKELRLIKIYTAGRVYSFYGKLDDIMKYLDDNFYRCHRSCVVNLDKILRMEKGIFYLEGGKTLRVGQNNYQYTRSYYRRFLEKNDKAKEFE</sequence>
<dbReference type="SMART" id="SM00850">
    <property type="entry name" value="LytTR"/>
    <property type="match status" value="1"/>
</dbReference>
<organism evidence="2 3">
    <name type="scientific">Sinanaerobacter chloroacetimidivorans</name>
    <dbReference type="NCBI Taxonomy" id="2818044"/>
    <lineage>
        <taxon>Bacteria</taxon>
        <taxon>Bacillati</taxon>
        <taxon>Bacillota</taxon>
        <taxon>Clostridia</taxon>
        <taxon>Peptostreptococcales</taxon>
        <taxon>Anaerovoracaceae</taxon>
        <taxon>Sinanaerobacter</taxon>
    </lineage>
</organism>
<dbReference type="GO" id="GO:0003677">
    <property type="term" value="F:DNA binding"/>
    <property type="evidence" value="ECO:0007669"/>
    <property type="project" value="UniProtKB-KW"/>
</dbReference>
<protein>
    <submittedName>
        <fullName evidence="2">LytTR family transcriptional regulator DNA-binding domain-containing protein</fullName>
    </submittedName>
</protein>
<evidence type="ECO:0000259" key="1">
    <source>
        <dbReference type="PROSITE" id="PS50930"/>
    </source>
</evidence>
<comment type="caution">
    <text evidence="2">The sequence shown here is derived from an EMBL/GenBank/DDBJ whole genome shotgun (WGS) entry which is preliminary data.</text>
</comment>
<dbReference type="Proteomes" id="UP000675664">
    <property type="component" value="Unassembled WGS sequence"/>
</dbReference>
<dbReference type="PANTHER" id="PTHR37299:SF1">
    <property type="entry name" value="STAGE 0 SPORULATION PROTEIN A HOMOLOG"/>
    <property type="match status" value="1"/>
</dbReference>
<dbReference type="Pfam" id="PF04397">
    <property type="entry name" value="LytTR"/>
    <property type="match status" value="1"/>
</dbReference>
<keyword evidence="3" id="KW-1185">Reference proteome</keyword>
<keyword evidence="2" id="KW-0238">DNA-binding</keyword>
<proteinExistence type="predicted"/>
<reference evidence="2" key="1">
    <citation type="submission" date="2021-04" db="EMBL/GenBank/DDBJ databases">
        <title>Sinoanaerobacter chloroacetimidivorans sp. nov., an obligate anaerobic bacterium isolated from anaerobic sludge.</title>
        <authorList>
            <person name="Bao Y."/>
        </authorList>
    </citation>
    <scope>NUCLEOTIDE SEQUENCE</scope>
    <source>
        <strain evidence="2">BAD-6</strain>
    </source>
</reference>
<dbReference type="PROSITE" id="PS50930">
    <property type="entry name" value="HTH_LYTTR"/>
    <property type="match status" value="1"/>
</dbReference>
<dbReference type="PANTHER" id="PTHR37299">
    <property type="entry name" value="TRANSCRIPTIONAL REGULATOR-RELATED"/>
    <property type="match status" value="1"/>
</dbReference>
<gene>
    <name evidence="2" type="ORF">KCX82_02705</name>
</gene>